<evidence type="ECO:0000256" key="2">
    <source>
        <dbReference type="ARBA" id="ARBA00022448"/>
    </source>
</evidence>
<evidence type="ECO:0000256" key="7">
    <source>
        <dbReference type="RuleBase" id="RU363032"/>
    </source>
</evidence>
<dbReference type="EMBL" id="JANCLU010000002">
    <property type="protein sequence ID" value="MCP8937414.1"/>
    <property type="molecule type" value="Genomic_DNA"/>
</dbReference>
<dbReference type="Pfam" id="PF00528">
    <property type="entry name" value="BPD_transp_1"/>
    <property type="match status" value="1"/>
</dbReference>
<evidence type="ECO:0000256" key="4">
    <source>
        <dbReference type="ARBA" id="ARBA00022692"/>
    </source>
</evidence>
<dbReference type="Proteomes" id="UP001205890">
    <property type="component" value="Unassembled WGS sequence"/>
</dbReference>
<keyword evidence="6 7" id="KW-0472">Membrane</keyword>
<evidence type="ECO:0000256" key="6">
    <source>
        <dbReference type="ARBA" id="ARBA00023136"/>
    </source>
</evidence>
<dbReference type="InterPro" id="IPR035906">
    <property type="entry name" value="MetI-like_sf"/>
</dbReference>
<name>A0ABT1L7I1_9HYPH</name>
<feature type="transmembrane region" description="Helical" evidence="7">
    <location>
        <begin position="126"/>
        <end position="144"/>
    </location>
</feature>
<comment type="similarity">
    <text evidence="7">Belongs to the binding-protein-dependent transport system permease family.</text>
</comment>
<accession>A0ABT1L7I1</accession>
<comment type="caution">
    <text evidence="9">The sequence shown here is derived from an EMBL/GenBank/DDBJ whole genome shotgun (WGS) entry which is preliminary data.</text>
</comment>
<dbReference type="CDD" id="cd06261">
    <property type="entry name" value="TM_PBP2"/>
    <property type="match status" value="1"/>
</dbReference>
<evidence type="ECO:0000259" key="8">
    <source>
        <dbReference type="PROSITE" id="PS50928"/>
    </source>
</evidence>
<sequence length="312" mass="33885">MQSTAQTIPLPSSRRRIPRPRLPRVNGFFFFILPGVSFVLSLTLFPALYGIYISLTNLNLGYVGYSFVGLENYGRLLEWDDLGLVTRNTLGFVASVVVLQVAIGLLVSILLNQKLVGHQVMRSLTILPWVLPSVVVGLVFAQIFGGSRLGIANYVLSLFGVGQMSWLADPALAMALLVAVSVWRGVPFTVIILLGGLQTLPRELYEAAVIDGATAWQRFRYVTLPLLKPILMISLIMGTGGALNSLDIPLALTGGGPGSATELFSISLYKQSFFHLDISYGAAIGTVMLVVNLVLIVLYLLVLQPRRSANHD</sequence>
<dbReference type="InterPro" id="IPR000515">
    <property type="entry name" value="MetI-like"/>
</dbReference>
<keyword evidence="4 7" id="KW-0812">Transmembrane</keyword>
<organism evidence="9 10">
    <name type="scientific">Alsobacter ponti</name>
    <dbReference type="NCBI Taxonomy" id="2962936"/>
    <lineage>
        <taxon>Bacteria</taxon>
        <taxon>Pseudomonadati</taxon>
        <taxon>Pseudomonadota</taxon>
        <taxon>Alphaproteobacteria</taxon>
        <taxon>Hyphomicrobiales</taxon>
        <taxon>Alsobacteraceae</taxon>
        <taxon>Alsobacter</taxon>
    </lineage>
</organism>
<gene>
    <name evidence="9" type="ORF">NK718_02710</name>
</gene>
<dbReference type="PROSITE" id="PS50928">
    <property type="entry name" value="ABC_TM1"/>
    <property type="match status" value="1"/>
</dbReference>
<dbReference type="RefSeq" id="WP_254738382.1">
    <property type="nucleotide sequence ID" value="NZ_JANCLU010000002.1"/>
</dbReference>
<evidence type="ECO:0000313" key="10">
    <source>
        <dbReference type="Proteomes" id="UP001205890"/>
    </source>
</evidence>
<dbReference type="Gene3D" id="1.10.3720.10">
    <property type="entry name" value="MetI-like"/>
    <property type="match status" value="1"/>
</dbReference>
<proteinExistence type="inferred from homology"/>
<keyword evidence="3" id="KW-1003">Cell membrane</keyword>
<feature type="transmembrane region" description="Helical" evidence="7">
    <location>
        <begin position="226"/>
        <end position="243"/>
    </location>
</feature>
<dbReference type="InterPro" id="IPR051393">
    <property type="entry name" value="ABC_transporter_permease"/>
</dbReference>
<evidence type="ECO:0000313" key="9">
    <source>
        <dbReference type="EMBL" id="MCP8937414.1"/>
    </source>
</evidence>
<feature type="transmembrane region" description="Helical" evidence="7">
    <location>
        <begin position="174"/>
        <end position="197"/>
    </location>
</feature>
<evidence type="ECO:0000256" key="5">
    <source>
        <dbReference type="ARBA" id="ARBA00022989"/>
    </source>
</evidence>
<comment type="subcellular location">
    <subcellularLocation>
        <location evidence="1 7">Cell membrane</location>
        <topology evidence="1 7">Multi-pass membrane protein</topology>
    </subcellularLocation>
</comment>
<evidence type="ECO:0000256" key="3">
    <source>
        <dbReference type="ARBA" id="ARBA00022475"/>
    </source>
</evidence>
<keyword evidence="10" id="KW-1185">Reference proteome</keyword>
<feature type="transmembrane region" description="Helical" evidence="7">
    <location>
        <begin position="90"/>
        <end position="111"/>
    </location>
</feature>
<keyword evidence="2 7" id="KW-0813">Transport</keyword>
<feature type="transmembrane region" description="Helical" evidence="7">
    <location>
        <begin position="25"/>
        <end position="45"/>
    </location>
</feature>
<dbReference type="PANTHER" id="PTHR30193">
    <property type="entry name" value="ABC TRANSPORTER PERMEASE PROTEIN"/>
    <property type="match status" value="1"/>
</dbReference>
<protein>
    <submittedName>
        <fullName evidence="9">Sugar ABC transporter permease</fullName>
    </submittedName>
</protein>
<evidence type="ECO:0000256" key="1">
    <source>
        <dbReference type="ARBA" id="ARBA00004651"/>
    </source>
</evidence>
<dbReference type="SUPFAM" id="SSF161098">
    <property type="entry name" value="MetI-like"/>
    <property type="match status" value="1"/>
</dbReference>
<feature type="transmembrane region" description="Helical" evidence="7">
    <location>
        <begin position="278"/>
        <end position="302"/>
    </location>
</feature>
<keyword evidence="5 7" id="KW-1133">Transmembrane helix</keyword>
<feature type="domain" description="ABC transmembrane type-1" evidence="8">
    <location>
        <begin position="86"/>
        <end position="299"/>
    </location>
</feature>
<reference evidence="9 10" key="1">
    <citation type="submission" date="2022-07" db="EMBL/GenBank/DDBJ databases">
        <authorList>
            <person name="Li W.-J."/>
            <person name="Deng Q.-Q."/>
        </authorList>
    </citation>
    <scope>NUCLEOTIDE SEQUENCE [LARGE SCALE GENOMIC DNA]</scope>
    <source>
        <strain evidence="9 10">SYSU M60028</strain>
    </source>
</reference>
<dbReference type="PANTHER" id="PTHR30193:SF37">
    <property type="entry name" value="INNER MEMBRANE ABC TRANSPORTER PERMEASE PROTEIN YCJO"/>
    <property type="match status" value="1"/>
</dbReference>